<dbReference type="SUPFAM" id="SSF161098">
    <property type="entry name" value="MetI-like"/>
    <property type="match status" value="1"/>
</dbReference>
<comment type="similarity">
    <text evidence="7">Belongs to the binding-protein-dependent transport system permease family.</text>
</comment>
<feature type="transmembrane region" description="Helical" evidence="7">
    <location>
        <begin position="12"/>
        <end position="35"/>
    </location>
</feature>
<dbReference type="PANTHER" id="PTHR30193:SF37">
    <property type="entry name" value="INNER MEMBRANE ABC TRANSPORTER PERMEASE PROTEIN YCJO"/>
    <property type="match status" value="1"/>
</dbReference>
<keyword evidence="2 7" id="KW-0813">Transport</keyword>
<proteinExistence type="inferred from homology"/>
<protein>
    <submittedName>
        <fullName evidence="9">Lactose transport system permease protein LacF</fullName>
    </submittedName>
</protein>
<feature type="transmembrane region" description="Helical" evidence="7">
    <location>
        <begin position="99"/>
        <end position="123"/>
    </location>
</feature>
<evidence type="ECO:0000256" key="3">
    <source>
        <dbReference type="ARBA" id="ARBA00022475"/>
    </source>
</evidence>
<dbReference type="GO" id="GO:0005886">
    <property type="term" value="C:plasma membrane"/>
    <property type="evidence" value="ECO:0007669"/>
    <property type="project" value="UniProtKB-SubCell"/>
</dbReference>
<accession>A0A517YTF9</accession>
<dbReference type="InterPro" id="IPR051393">
    <property type="entry name" value="ABC_transporter_permease"/>
</dbReference>
<dbReference type="GO" id="GO:0055085">
    <property type="term" value="P:transmembrane transport"/>
    <property type="evidence" value="ECO:0007669"/>
    <property type="project" value="InterPro"/>
</dbReference>
<evidence type="ECO:0000256" key="2">
    <source>
        <dbReference type="ARBA" id="ARBA00022448"/>
    </source>
</evidence>
<dbReference type="Pfam" id="PF00528">
    <property type="entry name" value="BPD_transp_1"/>
    <property type="match status" value="1"/>
</dbReference>
<keyword evidence="5 7" id="KW-1133">Transmembrane helix</keyword>
<dbReference type="AlphaFoldDB" id="A0A517YTF9"/>
<dbReference type="OrthoDB" id="9788108at2"/>
<dbReference type="CDD" id="cd06261">
    <property type="entry name" value="TM_PBP2"/>
    <property type="match status" value="1"/>
</dbReference>
<dbReference type="PROSITE" id="PS50928">
    <property type="entry name" value="ABC_TM1"/>
    <property type="match status" value="1"/>
</dbReference>
<sequence length="284" mass="32097">MKKHITGYLFVLPYMCVFLPFVVLPLIIGLGLGFVRWEMLSSEGPSFIGFEQFARAFNDPYFWFALKATSLFVVFCVPLTVLLSLTIAMGLQALKKRQAFYRSLFVLPMMVNITVVGILWRWMLNTDFGVFNGYLKSIGLQVPWTGEPGWAMLSIVLLTLWWGIGAPTIILLAGLKQIPTQYYEAAMIDGANGYRRFLAVTIPLLKPSMIFVVITQLIGSFQIFGQTFIVTRGGPSNSTRVLMQHIYETAFVQYRIGYGAAMSMMLFVVIAIVSLTQYLVMRER</sequence>
<name>A0A517YTF9_9BACT</name>
<keyword evidence="10" id="KW-1185">Reference proteome</keyword>
<dbReference type="InterPro" id="IPR035906">
    <property type="entry name" value="MetI-like_sf"/>
</dbReference>
<feature type="transmembrane region" description="Helical" evidence="7">
    <location>
        <begin position="256"/>
        <end position="280"/>
    </location>
</feature>
<dbReference type="Gene3D" id="1.10.3720.10">
    <property type="entry name" value="MetI-like"/>
    <property type="match status" value="1"/>
</dbReference>
<evidence type="ECO:0000256" key="6">
    <source>
        <dbReference type="ARBA" id="ARBA00023136"/>
    </source>
</evidence>
<evidence type="ECO:0000313" key="10">
    <source>
        <dbReference type="Proteomes" id="UP000317369"/>
    </source>
</evidence>
<evidence type="ECO:0000256" key="5">
    <source>
        <dbReference type="ARBA" id="ARBA00022989"/>
    </source>
</evidence>
<evidence type="ECO:0000256" key="1">
    <source>
        <dbReference type="ARBA" id="ARBA00004651"/>
    </source>
</evidence>
<feature type="domain" description="ABC transmembrane type-1" evidence="8">
    <location>
        <begin position="66"/>
        <end position="277"/>
    </location>
</feature>
<evidence type="ECO:0000259" key="8">
    <source>
        <dbReference type="PROSITE" id="PS50928"/>
    </source>
</evidence>
<keyword evidence="3" id="KW-1003">Cell membrane</keyword>
<dbReference type="Proteomes" id="UP000317369">
    <property type="component" value="Chromosome"/>
</dbReference>
<dbReference type="RefSeq" id="WP_145076479.1">
    <property type="nucleotide sequence ID" value="NZ_CP036425.1"/>
</dbReference>
<dbReference type="KEGG" id="pcor:KS4_14880"/>
<feature type="transmembrane region" description="Helical" evidence="7">
    <location>
        <begin position="196"/>
        <end position="218"/>
    </location>
</feature>
<keyword evidence="6 7" id="KW-0472">Membrane</keyword>
<keyword evidence="4 7" id="KW-0812">Transmembrane</keyword>
<gene>
    <name evidence="9" type="primary">lacF_2</name>
    <name evidence="9" type="ORF">KS4_14880</name>
</gene>
<feature type="transmembrane region" description="Helical" evidence="7">
    <location>
        <begin position="61"/>
        <end position="87"/>
    </location>
</feature>
<dbReference type="EMBL" id="CP036425">
    <property type="protein sequence ID" value="QDU33442.1"/>
    <property type="molecule type" value="Genomic_DNA"/>
</dbReference>
<organism evidence="9 10">
    <name type="scientific">Poriferisphaera corsica</name>
    <dbReference type="NCBI Taxonomy" id="2528020"/>
    <lineage>
        <taxon>Bacteria</taxon>
        <taxon>Pseudomonadati</taxon>
        <taxon>Planctomycetota</taxon>
        <taxon>Phycisphaerae</taxon>
        <taxon>Phycisphaerales</taxon>
        <taxon>Phycisphaeraceae</taxon>
        <taxon>Poriferisphaera</taxon>
    </lineage>
</organism>
<evidence type="ECO:0000256" key="7">
    <source>
        <dbReference type="RuleBase" id="RU363032"/>
    </source>
</evidence>
<comment type="subcellular location">
    <subcellularLocation>
        <location evidence="1 7">Cell membrane</location>
        <topology evidence="1 7">Multi-pass membrane protein</topology>
    </subcellularLocation>
</comment>
<dbReference type="InterPro" id="IPR000515">
    <property type="entry name" value="MetI-like"/>
</dbReference>
<reference evidence="9 10" key="1">
    <citation type="submission" date="2019-02" db="EMBL/GenBank/DDBJ databases">
        <title>Deep-cultivation of Planctomycetes and their phenomic and genomic characterization uncovers novel biology.</title>
        <authorList>
            <person name="Wiegand S."/>
            <person name="Jogler M."/>
            <person name="Boedeker C."/>
            <person name="Pinto D."/>
            <person name="Vollmers J."/>
            <person name="Rivas-Marin E."/>
            <person name="Kohn T."/>
            <person name="Peeters S.H."/>
            <person name="Heuer A."/>
            <person name="Rast P."/>
            <person name="Oberbeckmann S."/>
            <person name="Bunk B."/>
            <person name="Jeske O."/>
            <person name="Meyerdierks A."/>
            <person name="Storesund J.E."/>
            <person name="Kallscheuer N."/>
            <person name="Luecker S."/>
            <person name="Lage O.M."/>
            <person name="Pohl T."/>
            <person name="Merkel B.J."/>
            <person name="Hornburger P."/>
            <person name="Mueller R.-W."/>
            <person name="Bruemmer F."/>
            <person name="Labrenz M."/>
            <person name="Spormann A.M."/>
            <person name="Op den Camp H."/>
            <person name="Overmann J."/>
            <person name="Amann R."/>
            <person name="Jetten M.S.M."/>
            <person name="Mascher T."/>
            <person name="Medema M.H."/>
            <person name="Devos D.P."/>
            <person name="Kaster A.-K."/>
            <person name="Ovreas L."/>
            <person name="Rohde M."/>
            <person name="Galperin M.Y."/>
            <person name="Jogler C."/>
        </authorList>
    </citation>
    <scope>NUCLEOTIDE SEQUENCE [LARGE SCALE GENOMIC DNA]</scope>
    <source>
        <strain evidence="9 10">KS4</strain>
    </source>
</reference>
<evidence type="ECO:0000256" key="4">
    <source>
        <dbReference type="ARBA" id="ARBA00022692"/>
    </source>
</evidence>
<feature type="transmembrane region" description="Helical" evidence="7">
    <location>
        <begin position="150"/>
        <end position="175"/>
    </location>
</feature>
<dbReference type="PANTHER" id="PTHR30193">
    <property type="entry name" value="ABC TRANSPORTER PERMEASE PROTEIN"/>
    <property type="match status" value="1"/>
</dbReference>
<evidence type="ECO:0000313" key="9">
    <source>
        <dbReference type="EMBL" id="QDU33442.1"/>
    </source>
</evidence>